<comment type="subcellular location">
    <subcellularLocation>
        <location evidence="1">Cytoplasm</location>
        <location evidence="1">Cytoskeleton</location>
        <location evidence="1">Microtubule organizing center</location>
        <location evidence="1">Centrosome</location>
    </subcellularLocation>
</comment>
<evidence type="ECO:0000256" key="6">
    <source>
        <dbReference type="ARBA" id="ARBA00023212"/>
    </source>
</evidence>
<feature type="compositionally biased region" description="Polar residues" evidence="10">
    <location>
        <begin position="163"/>
        <end position="175"/>
    </location>
</feature>
<name>A0A9D3TC14_MEGAT</name>
<evidence type="ECO:0000256" key="10">
    <source>
        <dbReference type="SAM" id="MobiDB-lite"/>
    </source>
</evidence>
<evidence type="ECO:0000256" key="1">
    <source>
        <dbReference type="ARBA" id="ARBA00004300"/>
    </source>
</evidence>
<evidence type="ECO:0000256" key="7">
    <source>
        <dbReference type="ARBA" id="ARBA00061023"/>
    </source>
</evidence>
<dbReference type="EMBL" id="JAFDVH010000010">
    <property type="protein sequence ID" value="KAG7469742.1"/>
    <property type="molecule type" value="Genomic_DNA"/>
</dbReference>
<evidence type="ECO:0000256" key="3">
    <source>
        <dbReference type="ARBA" id="ARBA00022614"/>
    </source>
</evidence>
<organism evidence="11 12">
    <name type="scientific">Megalops atlanticus</name>
    <name type="common">Tarpon</name>
    <name type="synonym">Clupea gigantea</name>
    <dbReference type="NCBI Taxonomy" id="7932"/>
    <lineage>
        <taxon>Eukaryota</taxon>
        <taxon>Metazoa</taxon>
        <taxon>Chordata</taxon>
        <taxon>Craniata</taxon>
        <taxon>Vertebrata</taxon>
        <taxon>Euteleostomi</taxon>
        <taxon>Actinopterygii</taxon>
        <taxon>Neopterygii</taxon>
        <taxon>Teleostei</taxon>
        <taxon>Elopiformes</taxon>
        <taxon>Megalopidae</taxon>
        <taxon>Megalops</taxon>
    </lineage>
</organism>
<dbReference type="GO" id="GO:0034451">
    <property type="term" value="C:centriolar satellite"/>
    <property type="evidence" value="ECO:0007669"/>
    <property type="project" value="UniProtKB-ARBA"/>
</dbReference>
<feature type="region of interest" description="Disordered" evidence="10">
    <location>
        <begin position="208"/>
        <end position="249"/>
    </location>
</feature>
<dbReference type="Pfam" id="PF14580">
    <property type="entry name" value="LRR_9"/>
    <property type="match status" value="1"/>
</dbReference>
<evidence type="ECO:0000256" key="8">
    <source>
        <dbReference type="ARBA" id="ARBA00070210"/>
    </source>
</evidence>
<dbReference type="PANTHER" id="PTHR23311">
    <property type="entry name" value="HEAT SHOCK REGULATED 2"/>
    <property type="match status" value="1"/>
</dbReference>
<evidence type="ECO:0000313" key="12">
    <source>
        <dbReference type="Proteomes" id="UP001046870"/>
    </source>
</evidence>
<proteinExistence type="inferred from homology"/>
<gene>
    <name evidence="11" type="ORF">MATL_G00132010</name>
</gene>
<keyword evidence="12" id="KW-1185">Reference proteome</keyword>
<feature type="compositionally biased region" description="Polar residues" evidence="10">
    <location>
        <begin position="341"/>
        <end position="365"/>
    </location>
</feature>
<dbReference type="InterPro" id="IPR055320">
    <property type="entry name" value="CEP72-like"/>
</dbReference>
<protein>
    <recommendedName>
        <fullName evidence="8">Centrosomal protein of 72 kDa</fullName>
    </recommendedName>
</protein>
<keyword evidence="2" id="KW-0963">Cytoplasm</keyword>
<feature type="compositionally biased region" description="Polar residues" evidence="10">
    <location>
        <begin position="238"/>
        <end position="247"/>
    </location>
</feature>
<feature type="coiled-coil region" evidence="9">
    <location>
        <begin position="443"/>
        <end position="595"/>
    </location>
</feature>
<dbReference type="FunFam" id="3.80.10.10:FF:000489">
    <property type="entry name" value="Centrosomal protein of 72 kDa"/>
    <property type="match status" value="1"/>
</dbReference>
<evidence type="ECO:0000256" key="9">
    <source>
        <dbReference type="SAM" id="Coils"/>
    </source>
</evidence>
<dbReference type="OrthoDB" id="676979at2759"/>
<comment type="similarity">
    <text evidence="7">Belongs to the CEP72 family.</text>
</comment>
<accession>A0A9D3TC14</accession>
<sequence>MAAEHLCITEQWIREKLRLQHNCLVDVKSLCLPGSYEGKIRHLGNSLKNFVRLKILDLSHNALVSVEGLQHLKMLEQLNLYYNRIPSLREVLVLRKLKALKELDLRLNPVVKNSPEYRLHLVYALSNLRKLDDCPVRDSERKASLLHFSSDAVVESRRMPHSLSDSGDQRSSQPRMKSVNRLARSRSVLDYSDEAVLNLVAKSNWDLSKPPALTGSANKKPESQLYPLQGNLGEDVCSSESSLSPRQDSYKSILRVTEEIRDKQRPLSNTGPSRGVALSRGDSSVRATDGLRVTFVDSGQTGCRPGSERGEPERFQGQYKIPVKVNFTPNPVGPTSPPNLRASSVTSHPPSTQDATRPRLPQNSPHVKHPTEGLVLNRENSIHEHLESVAKESCRKPLELLLGLVDKHWDGKKSLQCDHKFLTQAAQILSTLEREALNGDETTKHLREQVEALNSERERREREHQAQTEILSAQLKQAHSSIEDLDRQLKSTLEENVSLQKQLIEVEQRLLTCGINGIPDTGLIEKEAANEELKRKLELMKGEVEQLRVRVQQGAKVQELADMLQESHRSLVSTNERLLAELEESRARHRAEVEKLHFSFNELSRTISLVPEMSKRARPQDM</sequence>
<evidence type="ECO:0000256" key="4">
    <source>
        <dbReference type="ARBA" id="ARBA00022737"/>
    </source>
</evidence>
<dbReference type="SUPFAM" id="SSF52058">
    <property type="entry name" value="L domain-like"/>
    <property type="match status" value="1"/>
</dbReference>
<comment type="caution">
    <text evidence="11">The sequence shown here is derived from an EMBL/GenBank/DDBJ whole genome shotgun (WGS) entry which is preliminary data.</text>
</comment>
<dbReference type="Gene3D" id="3.80.10.10">
    <property type="entry name" value="Ribonuclease Inhibitor"/>
    <property type="match status" value="1"/>
</dbReference>
<dbReference type="PANTHER" id="PTHR23311:SF5">
    <property type="entry name" value="CENTROSOMAL PROTEIN OF 72 KDA"/>
    <property type="match status" value="1"/>
</dbReference>
<evidence type="ECO:0000313" key="11">
    <source>
        <dbReference type="EMBL" id="KAG7469742.1"/>
    </source>
</evidence>
<keyword evidence="6" id="KW-0206">Cytoskeleton</keyword>
<dbReference type="AlphaFoldDB" id="A0A9D3TC14"/>
<feature type="region of interest" description="Disordered" evidence="10">
    <location>
        <begin position="327"/>
        <end position="369"/>
    </location>
</feature>
<keyword evidence="4" id="KW-0677">Repeat</keyword>
<feature type="region of interest" description="Disordered" evidence="10">
    <location>
        <begin position="157"/>
        <end position="182"/>
    </location>
</feature>
<dbReference type="InterPro" id="IPR001611">
    <property type="entry name" value="Leu-rich_rpt"/>
</dbReference>
<evidence type="ECO:0000256" key="2">
    <source>
        <dbReference type="ARBA" id="ARBA00022490"/>
    </source>
</evidence>
<dbReference type="Proteomes" id="UP001046870">
    <property type="component" value="Chromosome 10"/>
</dbReference>
<keyword evidence="3" id="KW-0433">Leucine-rich repeat</keyword>
<reference evidence="11" key="1">
    <citation type="submission" date="2021-01" db="EMBL/GenBank/DDBJ databases">
        <authorList>
            <person name="Zahm M."/>
            <person name="Roques C."/>
            <person name="Cabau C."/>
            <person name="Klopp C."/>
            <person name="Donnadieu C."/>
            <person name="Jouanno E."/>
            <person name="Lampietro C."/>
            <person name="Louis A."/>
            <person name="Herpin A."/>
            <person name="Echchiki A."/>
            <person name="Berthelot C."/>
            <person name="Parey E."/>
            <person name="Roest-Crollius H."/>
            <person name="Braasch I."/>
            <person name="Postlethwait J."/>
            <person name="Bobe J."/>
            <person name="Montfort J."/>
            <person name="Bouchez O."/>
            <person name="Begum T."/>
            <person name="Mejri S."/>
            <person name="Adams A."/>
            <person name="Chen W.-J."/>
            <person name="Guiguen Y."/>
        </authorList>
    </citation>
    <scope>NUCLEOTIDE SEQUENCE</scope>
    <source>
        <strain evidence="11">YG-15Mar2019-1</strain>
        <tissue evidence="11">Brain</tissue>
    </source>
</reference>
<feature type="region of interest" description="Disordered" evidence="10">
    <location>
        <begin position="261"/>
        <end position="285"/>
    </location>
</feature>
<dbReference type="PROSITE" id="PS51450">
    <property type="entry name" value="LRR"/>
    <property type="match status" value="2"/>
</dbReference>
<dbReference type="InterPro" id="IPR032675">
    <property type="entry name" value="LRR_dom_sf"/>
</dbReference>
<keyword evidence="5 9" id="KW-0175">Coiled coil</keyword>
<evidence type="ECO:0000256" key="5">
    <source>
        <dbReference type="ARBA" id="ARBA00023054"/>
    </source>
</evidence>